<sequence>MSTARRSRGCNGKPALGETYSRADEALWDDAYLLKLFNEQLDNADAVKDTREDGQDHDHSVLSTGTESSEGEEEEEEEEGRVSTSATSSGTAATERDVRAPRGSTSAKSKMVSHDFPTLNGLPEDIQALVHSFYNAGFEAGRFIGRSDALKKRSRKRHR</sequence>
<feature type="compositionally biased region" description="Low complexity" evidence="1">
    <location>
        <begin position="83"/>
        <end position="93"/>
    </location>
</feature>
<feature type="compositionally biased region" description="Acidic residues" evidence="1">
    <location>
        <begin position="69"/>
        <end position="79"/>
    </location>
</feature>
<dbReference type="RefSeq" id="XP_001567553.1">
    <property type="nucleotide sequence ID" value="XM_001567503.1"/>
</dbReference>
<feature type="region of interest" description="Disordered" evidence="1">
    <location>
        <begin position="46"/>
        <end position="113"/>
    </location>
</feature>
<dbReference type="KEGG" id="lbz:LBRM_32_1980"/>
<dbReference type="VEuPathDB" id="TriTrypDB:LbrM.32.1980"/>
<organism evidence="2 3">
    <name type="scientific">Leishmania braziliensis MHOM/BR/75/M2904</name>
    <dbReference type="NCBI Taxonomy" id="420245"/>
    <lineage>
        <taxon>Eukaryota</taxon>
        <taxon>Discoba</taxon>
        <taxon>Euglenozoa</taxon>
        <taxon>Kinetoplastea</taxon>
        <taxon>Metakinetoplastina</taxon>
        <taxon>Trypanosomatida</taxon>
        <taxon>Trypanosomatidae</taxon>
        <taxon>Leishmaniinae</taxon>
        <taxon>Leishmania</taxon>
        <taxon>Leishmania braziliensis species complex</taxon>
    </lineage>
</organism>
<feature type="region of interest" description="Disordered" evidence="1">
    <location>
        <begin position="1"/>
        <end position="22"/>
    </location>
</feature>
<dbReference type="AlphaFoldDB" id="A0A3P3ZEK7"/>
<proteinExistence type="predicted"/>
<dbReference type="Proteomes" id="UP000319462">
    <property type="component" value="Chromosome 32"/>
</dbReference>
<evidence type="ECO:0000256" key="1">
    <source>
        <dbReference type="SAM" id="MobiDB-lite"/>
    </source>
</evidence>
<evidence type="ECO:0000313" key="3">
    <source>
        <dbReference type="Proteomes" id="UP000319462"/>
    </source>
</evidence>
<feature type="compositionally biased region" description="Basic and acidic residues" evidence="1">
    <location>
        <begin position="46"/>
        <end position="60"/>
    </location>
</feature>
<name>A0A3P3ZEK7_LEIBR</name>
<protein>
    <submittedName>
        <fullName evidence="2">Hypothetical_protein</fullName>
    </submittedName>
</protein>
<evidence type="ECO:0000313" key="2">
    <source>
        <dbReference type="EMBL" id="SYZ68698.1"/>
    </source>
</evidence>
<accession>A0A3P3ZEK7</accession>
<reference evidence="2 3" key="1">
    <citation type="submission" date="2018-09" db="EMBL/GenBank/DDBJ databases">
        <authorList>
            <person name="Peiro R."/>
            <person name="Begona"/>
            <person name="Cbmso G."/>
            <person name="Lopez M."/>
            <person name="Gonzalez S."/>
        </authorList>
    </citation>
    <scope>NUCLEOTIDE SEQUENCE [LARGE SCALE GENOMIC DNA]</scope>
</reference>
<gene>
    <name evidence="2" type="ORF">LBRM2904_32.1850</name>
</gene>
<dbReference type="EMBL" id="LS997631">
    <property type="protein sequence ID" value="SYZ68698.1"/>
    <property type="molecule type" value="Genomic_DNA"/>
</dbReference>